<evidence type="ECO:0000313" key="3">
    <source>
        <dbReference type="EMBL" id="ACY21551.1"/>
    </source>
</evidence>
<dbReference type="RefSeq" id="WP_012834106.1">
    <property type="nucleotide sequence ID" value="NC_013441.1"/>
</dbReference>
<dbReference type="AlphaFoldDB" id="D0LCN0"/>
<proteinExistence type="predicted"/>
<feature type="domain" description="Solute-binding protein family 5" evidence="2">
    <location>
        <begin position="93"/>
        <end position="424"/>
    </location>
</feature>
<dbReference type="Gene3D" id="3.10.105.10">
    <property type="entry name" value="Dipeptide-binding Protein, Domain 3"/>
    <property type="match status" value="1"/>
</dbReference>
<dbReference type="OrthoDB" id="7888869at2"/>
<reference evidence="3 4" key="2">
    <citation type="journal article" date="2010" name="Stand. Genomic Sci.">
        <title>Complete genome sequence of Gordonia bronchialis type strain (3410).</title>
        <authorList>
            <person name="Ivanova N."/>
            <person name="Sikorski J."/>
            <person name="Jando M."/>
            <person name="Lapidus A."/>
            <person name="Nolan M."/>
            <person name="Lucas S."/>
            <person name="Del Rio T.G."/>
            <person name="Tice H."/>
            <person name="Copeland A."/>
            <person name="Cheng J.F."/>
            <person name="Chen F."/>
            <person name="Bruce D."/>
            <person name="Goodwin L."/>
            <person name="Pitluck S."/>
            <person name="Mavromatis K."/>
            <person name="Ovchinnikova G."/>
            <person name="Pati A."/>
            <person name="Chen A."/>
            <person name="Palaniappan K."/>
            <person name="Land M."/>
            <person name="Hauser L."/>
            <person name="Chang Y.J."/>
            <person name="Jeffries C.D."/>
            <person name="Chain P."/>
            <person name="Saunders E."/>
            <person name="Han C."/>
            <person name="Detter J.C."/>
            <person name="Brettin T."/>
            <person name="Rohde M."/>
            <person name="Goker M."/>
            <person name="Bristow J."/>
            <person name="Eisen J.A."/>
            <person name="Markowitz V."/>
            <person name="Hugenholtz P."/>
            <person name="Klenk H.P."/>
            <person name="Kyrpides N.C."/>
        </authorList>
    </citation>
    <scope>NUCLEOTIDE SEQUENCE [LARGE SCALE GENOMIC DNA]</scope>
    <source>
        <strain evidence="4">ATCC 25592 / DSM 43247 / BCRC 13721 / JCM 3198 / KCTC 3076 / NBRC 16047 / NCTC 10667</strain>
    </source>
</reference>
<dbReference type="PANTHER" id="PTHR30290:SF65">
    <property type="entry name" value="MONOACYL PHOSPHATIDYLINOSITOL TETRAMANNOSIDE-BINDING PROTEIN LPQW-RELATED"/>
    <property type="match status" value="1"/>
</dbReference>
<evidence type="ECO:0000259" key="2">
    <source>
        <dbReference type="Pfam" id="PF00496"/>
    </source>
</evidence>
<gene>
    <name evidence="3" type="ordered locus">Gbro_2306</name>
</gene>
<evidence type="ECO:0000313" key="4">
    <source>
        <dbReference type="Proteomes" id="UP000001219"/>
    </source>
</evidence>
<dbReference type="KEGG" id="gbr:Gbro_2306"/>
<organism evidence="3 4">
    <name type="scientific">Gordonia bronchialis (strain ATCC 25592 / DSM 43247 / BCRC 13721 / JCM 3198 / KCTC 3076 / NBRC 16047 / NCTC 10667)</name>
    <name type="common">Rhodococcus bronchialis</name>
    <dbReference type="NCBI Taxonomy" id="526226"/>
    <lineage>
        <taxon>Bacteria</taxon>
        <taxon>Bacillati</taxon>
        <taxon>Actinomycetota</taxon>
        <taxon>Actinomycetes</taxon>
        <taxon>Mycobacteriales</taxon>
        <taxon>Gordoniaceae</taxon>
        <taxon>Gordonia</taxon>
    </lineage>
</organism>
<feature type="signal peptide" evidence="1">
    <location>
        <begin position="1"/>
        <end position="21"/>
    </location>
</feature>
<dbReference type="eggNOG" id="COG0747">
    <property type="taxonomic scope" value="Bacteria"/>
</dbReference>
<dbReference type="GO" id="GO:1904680">
    <property type="term" value="F:peptide transmembrane transporter activity"/>
    <property type="evidence" value="ECO:0007669"/>
    <property type="project" value="TreeGrafter"/>
</dbReference>
<dbReference type="GO" id="GO:0015833">
    <property type="term" value="P:peptide transport"/>
    <property type="evidence" value="ECO:0007669"/>
    <property type="project" value="TreeGrafter"/>
</dbReference>
<dbReference type="PANTHER" id="PTHR30290">
    <property type="entry name" value="PERIPLASMIC BINDING COMPONENT OF ABC TRANSPORTER"/>
    <property type="match status" value="1"/>
</dbReference>
<dbReference type="PROSITE" id="PS51257">
    <property type="entry name" value="PROKAR_LIPOPROTEIN"/>
    <property type="match status" value="1"/>
</dbReference>
<keyword evidence="1" id="KW-0732">Signal</keyword>
<dbReference type="Proteomes" id="UP000001219">
    <property type="component" value="Chromosome"/>
</dbReference>
<sequence length="555" mass="58709">MLTRSRTFIRALASTVAVAFAAGLLTACGDDGPPTVDYLVDARITTYNANTVSGNADGALMVTGRLLPGFSLLGAAGQVIPDRDVGSVTRLDGDRLTLRYEFVPEAAFSDGVALDCDDLLLAWAAMSGRFRGFTPATTAGYRDIDSVECAAGERTATVTFKPGRDYRDWASLFGAGTMLPAHVVAHDAGIADVIDPIRAGNDAVIARIAKAWNEGFPLVPGPVDETRLPSSGPYRVDRYSRTDGLVLVANDKWWGERPKTARIVVWGRGTDATRRLPEGRFDIADVTAGMIDGDVAGTHGAANPARALAVEELVLATRGVFGDVRVRQAFASCMPREGLARRFGQGARMWNQRLLAPADNLAGQINNDFGRAYQRPDPARARALLEQHGSAKVTVRIGYVAPTARWQQMVAAIAEACAGAGITVVDASSDRIAPGDLGTSLDALVVAGGTSFAAAGAADPARDAYSLRGGDPADLGGFRDPQVSRAIDQLAVVSSPTDQLPLIRVIENAAWTAVPSIPLFAAPRVQRWNDRVGNVVAGLARSGTGWNMDRWTVDG</sequence>
<dbReference type="Gene3D" id="3.90.76.10">
    <property type="entry name" value="Dipeptide-binding Protein, Domain 1"/>
    <property type="match status" value="1"/>
</dbReference>
<dbReference type="Pfam" id="PF00496">
    <property type="entry name" value="SBP_bac_5"/>
    <property type="match status" value="1"/>
</dbReference>
<name>D0LCN0_GORB4</name>
<feature type="chain" id="PRO_5003009954" evidence="1">
    <location>
        <begin position="22"/>
        <end position="555"/>
    </location>
</feature>
<evidence type="ECO:0000256" key="1">
    <source>
        <dbReference type="SAM" id="SignalP"/>
    </source>
</evidence>
<dbReference type="SUPFAM" id="SSF53850">
    <property type="entry name" value="Periplasmic binding protein-like II"/>
    <property type="match status" value="1"/>
</dbReference>
<dbReference type="EMBL" id="CP001802">
    <property type="protein sequence ID" value="ACY21551.1"/>
    <property type="molecule type" value="Genomic_DNA"/>
</dbReference>
<dbReference type="InterPro" id="IPR000914">
    <property type="entry name" value="SBP_5_dom"/>
</dbReference>
<keyword evidence="4" id="KW-1185">Reference proteome</keyword>
<reference evidence="4" key="1">
    <citation type="submission" date="2009-10" db="EMBL/GenBank/DDBJ databases">
        <title>The complete chromosome of Gordonia bronchialis DSM 43247.</title>
        <authorList>
            <consortium name="US DOE Joint Genome Institute (JGI-PGF)"/>
            <person name="Lucas S."/>
            <person name="Copeland A."/>
            <person name="Lapidus A."/>
            <person name="Glavina del Rio T."/>
            <person name="Dalin E."/>
            <person name="Tice H."/>
            <person name="Bruce D."/>
            <person name="Goodwin L."/>
            <person name="Pitluck S."/>
            <person name="Kyrpides N."/>
            <person name="Mavromatis K."/>
            <person name="Ivanova N."/>
            <person name="Ovchinnikova G."/>
            <person name="Saunders E."/>
            <person name="Brettin T."/>
            <person name="Detter J.C."/>
            <person name="Han C."/>
            <person name="Larimer F."/>
            <person name="Land M."/>
            <person name="Hauser L."/>
            <person name="Markowitz V."/>
            <person name="Cheng J.-F."/>
            <person name="Hugenholtz P."/>
            <person name="Woyke T."/>
            <person name="Wu D."/>
            <person name="Jando M."/>
            <person name="Schneider S."/>
            <person name="Goeker M."/>
            <person name="Klenk H.-P."/>
            <person name="Eisen J.A."/>
        </authorList>
    </citation>
    <scope>NUCLEOTIDE SEQUENCE [LARGE SCALE GENOMIC DNA]</scope>
    <source>
        <strain evidence="4">ATCC 25592 / DSM 43247 / BCRC 13721 / JCM 3198 / KCTC 3076 / NBRC 16047 / NCTC 10667</strain>
    </source>
</reference>
<dbReference type="Gene3D" id="3.40.190.10">
    <property type="entry name" value="Periplasmic binding protein-like II"/>
    <property type="match status" value="1"/>
</dbReference>
<accession>D0LCN0</accession>
<protein>
    <submittedName>
        <fullName evidence="3">Extracellular solute-binding protein family 5</fullName>
    </submittedName>
</protein>
<dbReference type="HOGENOM" id="CLU_017028_11_2_11"/>
<dbReference type="STRING" id="526226.Gbro_2306"/>
<dbReference type="InterPro" id="IPR039424">
    <property type="entry name" value="SBP_5"/>
</dbReference>